<dbReference type="SUPFAM" id="SSF74653">
    <property type="entry name" value="TolA/TonB C-terminal domain"/>
    <property type="match status" value="1"/>
</dbReference>
<proteinExistence type="predicted"/>
<gene>
    <name evidence="3" type="ORF">BCY89_25780</name>
</gene>
<keyword evidence="1" id="KW-0732">Signal</keyword>
<dbReference type="GO" id="GO:0055085">
    <property type="term" value="P:transmembrane transport"/>
    <property type="evidence" value="ECO:0007669"/>
    <property type="project" value="InterPro"/>
</dbReference>
<evidence type="ECO:0000313" key="4">
    <source>
        <dbReference type="Proteomes" id="UP000286402"/>
    </source>
</evidence>
<dbReference type="Gene3D" id="3.30.1150.10">
    <property type="match status" value="1"/>
</dbReference>
<dbReference type="RefSeq" id="WP_120333641.1">
    <property type="nucleotide sequence ID" value="NZ_MCAQ01000005.1"/>
</dbReference>
<name>A0A420G1Y2_9SPHI</name>
<organism evidence="3 4">
    <name type="scientific">Sphingobacterium siyangense</name>
    <dbReference type="NCBI Taxonomy" id="459529"/>
    <lineage>
        <taxon>Bacteria</taxon>
        <taxon>Pseudomonadati</taxon>
        <taxon>Bacteroidota</taxon>
        <taxon>Sphingobacteriia</taxon>
        <taxon>Sphingobacteriales</taxon>
        <taxon>Sphingobacteriaceae</taxon>
        <taxon>Sphingobacterium</taxon>
    </lineage>
</organism>
<dbReference type="GO" id="GO:0098797">
    <property type="term" value="C:plasma membrane protein complex"/>
    <property type="evidence" value="ECO:0007669"/>
    <property type="project" value="TreeGrafter"/>
</dbReference>
<protein>
    <recommendedName>
        <fullName evidence="2">TonB C-terminal domain-containing protein</fullName>
    </recommendedName>
</protein>
<feature type="domain" description="TonB C-terminal" evidence="2">
    <location>
        <begin position="251"/>
        <end position="342"/>
    </location>
</feature>
<accession>A0A420G1Y2</accession>
<feature type="signal peptide" evidence="1">
    <location>
        <begin position="1"/>
        <end position="26"/>
    </location>
</feature>
<dbReference type="Pfam" id="PF03544">
    <property type="entry name" value="TonB_C"/>
    <property type="match status" value="1"/>
</dbReference>
<reference evidence="3 4" key="1">
    <citation type="submission" date="2016-07" db="EMBL/GenBank/DDBJ databases">
        <title>Genome analysis of Sphingobacterium siyangense T12B17.</title>
        <authorList>
            <person name="Xu D."/>
            <person name="Su Y."/>
            <person name="Zheng S."/>
        </authorList>
    </citation>
    <scope>NUCLEOTIDE SEQUENCE [LARGE SCALE GENOMIC DNA]</scope>
    <source>
        <strain evidence="3 4">T12B17</strain>
    </source>
</reference>
<evidence type="ECO:0000256" key="1">
    <source>
        <dbReference type="SAM" id="SignalP"/>
    </source>
</evidence>
<dbReference type="Proteomes" id="UP000286402">
    <property type="component" value="Unassembled WGS sequence"/>
</dbReference>
<dbReference type="AlphaFoldDB" id="A0A420G1Y2"/>
<evidence type="ECO:0000259" key="2">
    <source>
        <dbReference type="PROSITE" id="PS52015"/>
    </source>
</evidence>
<dbReference type="InterPro" id="IPR037682">
    <property type="entry name" value="TonB_C"/>
</dbReference>
<dbReference type="GO" id="GO:0031992">
    <property type="term" value="F:energy transducer activity"/>
    <property type="evidence" value="ECO:0007669"/>
    <property type="project" value="TreeGrafter"/>
</dbReference>
<dbReference type="PANTHER" id="PTHR33446">
    <property type="entry name" value="PROTEIN TONB-RELATED"/>
    <property type="match status" value="1"/>
</dbReference>
<dbReference type="EMBL" id="MCAQ01000005">
    <property type="protein sequence ID" value="RKF39168.1"/>
    <property type="molecule type" value="Genomic_DNA"/>
</dbReference>
<feature type="chain" id="PRO_5019375819" description="TonB C-terminal domain-containing protein" evidence="1">
    <location>
        <begin position="27"/>
        <end position="342"/>
    </location>
</feature>
<dbReference type="PANTHER" id="PTHR33446:SF2">
    <property type="entry name" value="PROTEIN TONB"/>
    <property type="match status" value="1"/>
</dbReference>
<keyword evidence="4" id="KW-1185">Reference proteome</keyword>
<sequence length="342" mass="39334">MKYYLNQLLKFICFITLLVFYLQDAAAQDIDTTFHKKDGKEITAKDPAYFKRIIRPVSDQNKKYYVVEEYYINNNTIKLKGTSKDAGFPFSFQGQKSQFSFQGQKSQFYENGVLKSLENFSEKSELIDSAYYWYPNGKPELTVFYPSSLDKRGNRVAENPIYVAYFDSLENKTLADGNGLICLREGGDDNFEKGRMVNNLREGEWKGLADNETFVETYKKGKLLKGSKIKENGERINYDAKTYFAQPEYPGGIYKLLTFIAKNYEYPKEAVKNGVNGLVEIDFVVDRDGHIEDIKVKSDLGFNTGEAGIRVVKMLKKWKPGILRGEPVRVGYTLPIRLNYVR</sequence>
<evidence type="ECO:0000313" key="3">
    <source>
        <dbReference type="EMBL" id="RKF39168.1"/>
    </source>
</evidence>
<comment type="caution">
    <text evidence="3">The sequence shown here is derived from an EMBL/GenBank/DDBJ whole genome shotgun (WGS) entry which is preliminary data.</text>
</comment>
<dbReference type="PROSITE" id="PS52015">
    <property type="entry name" value="TONB_CTD"/>
    <property type="match status" value="1"/>
</dbReference>
<dbReference type="InterPro" id="IPR051045">
    <property type="entry name" value="TonB-dependent_transducer"/>
</dbReference>